<gene>
    <name evidence="1" type="ORF">Osc7112_1574</name>
</gene>
<reference evidence="1 2" key="1">
    <citation type="submission" date="2012-05" db="EMBL/GenBank/DDBJ databases">
        <title>Finished chromosome of genome of Oscillatoria sp. PCC 7112.</title>
        <authorList>
            <consortium name="US DOE Joint Genome Institute"/>
            <person name="Gugger M."/>
            <person name="Coursin T."/>
            <person name="Rippka R."/>
            <person name="Tandeau De Marsac N."/>
            <person name="Huntemann M."/>
            <person name="Wei C.-L."/>
            <person name="Han J."/>
            <person name="Detter J.C."/>
            <person name="Han C."/>
            <person name="Tapia R."/>
            <person name="Davenport K."/>
            <person name="Daligault H."/>
            <person name="Erkkila T."/>
            <person name="Gu W."/>
            <person name="Munk A.C.C."/>
            <person name="Teshima H."/>
            <person name="Xu Y."/>
            <person name="Chain P."/>
            <person name="Chen A."/>
            <person name="Krypides N."/>
            <person name="Mavromatis K."/>
            <person name="Markowitz V."/>
            <person name="Szeto E."/>
            <person name="Ivanova N."/>
            <person name="Mikhailova N."/>
            <person name="Ovchinnikova G."/>
            <person name="Pagani I."/>
            <person name="Pati A."/>
            <person name="Goodwin L."/>
            <person name="Peters L."/>
            <person name="Pitluck S."/>
            <person name="Woyke T."/>
            <person name="Kerfeld C."/>
        </authorList>
    </citation>
    <scope>NUCLEOTIDE SEQUENCE [LARGE SCALE GENOMIC DNA]</scope>
    <source>
        <strain evidence="1 2">PCC 7112</strain>
    </source>
</reference>
<sequence length="76" mass="8427">MKAIETTGKIDRRGMLCIDRPLAIANCSHVRIIVLVPEDTDIDPDDDPTETVLEGLQQGFHEAITGQTLPLSQLWN</sequence>
<evidence type="ECO:0000313" key="1">
    <source>
        <dbReference type="EMBL" id="AFZ06091.1"/>
    </source>
</evidence>
<dbReference type="STRING" id="179408.Osc7112_1574"/>
<dbReference type="AlphaFoldDB" id="K9VDV5"/>
<evidence type="ECO:0000313" key="2">
    <source>
        <dbReference type="Proteomes" id="UP000010478"/>
    </source>
</evidence>
<dbReference type="Proteomes" id="UP000010478">
    <property type="component" value="Chromosome"/>
</dbReference>
<proteinExistence type="predicted"/>
<dbReference type="KEGG" id="oni:Osc7112_1574"/>
<protein>
    <submittedName>
        <fullName evidence="1">Uncharacterized protein</fullName>
    </submittedName>
</protein>
<dbReference type="OrthoDB" id="573320at2"/>
<dbReference type="EMBL" id="CP003614">
    <property type="protein sequence ID" value="AFZ06091.1"/>
    <property type="molecule type" value="Genomic_DNA"/>
</dbReference>
<dbReference type="RefSeq" id="WP_015175409.1">
    <property type="nucleotide sequence ID" value="NC_019729.1"/>
</dbReference>
<dbReference type="eggNOG" id="COG2442">
    <property type="taxonomic scope" value="Bacteria"/>
</dbReference>
<keyword evidence="2" id="KW-1185">Reference proteome</keyword>
<name>K9VDV5_9CYAN</name>
<accession>K9VDV5</accession>
<organism evidence="1 2">
    <name type="scientific">Phormidium nigroviride PCC 7112</name>
    <dbReference type="NCBI Taxonomy" id="179408"/>
    <lineage>
        <taxon>Bacteria</taxon>
        <taxon>Bacillati</taxon>
        <taxon>Cyanobacteriota</taxon>
        <taxon>Cyanophyceae</taxon>
        <taxon>Oscillatoriophycideae</taxon>
        <taxon>Oscillatoriales</taxon>
        <taxon>Oscillatoriaceae</taxon>
        <taxon>Phormidium</taxon>
    </lineage>
</organism>
<dbReference type="HOGENOM" id="CLU_195868_0_0_3"/>